<dbReference type="Gene3D" id="2.115.10.20">
    <property type="entry name" value="Glycosyl hydrolase domain, family 43"/>
    <property type="match status" value="1"/>
</dbReference>
<dbReference type="PANTHER" id="PTHR34106">
    <property type="entry name" value="GLYCOSIDASE"/>
    <property type="match status" value="1"/>
</dbReference>
<proteinExistence type="predicted"/>
<keyword evidence="3" id="KW-0378">Hydrolase</keyword>
<dbReference type="InterPro" id="IPR023296">
    <property type="entry name" value="Glyco_hydro_beta-prop_sf"/>
</dbReference>
<dbReference type="InterPro" id="IPR007184">
    <property type="entry name" value="Mannoside_phosphorylase"/>
</dbReference>
<gene>
    <name evidence="3" type="ORF">ENM84_07785</name>
</gene>
<dbReference type="GO" id="GO:0016757">
    <property type="term" value="F:glycosyltransferase activity"/>
    <property type="evidence" value="ECO:0007669"/>
    <property type="project" value="UniProtKB-KW"/>
</dbReference>
<dbReference type="SUPFAM" id="SSF75005">
    <property type="entry name" value="Arabinanase/levansucrase/invertase"/>
    <property type="match status" value="1"/>
</dbReference>
<dbReference type="Pfam" id="PF04041">
    <property type="entry name" value="Glyco_hydro_130"/>
    <property type="match status" value="1"/>
</dbReference>
<dbReference type="EMBL" id="DRZI01000333">
    <property type="protein sequence ID" value="HHP82544.1"/>
    <property type="molecule type" value="Genomic_DNA"/>
</dbReference>
<dbReference type="PANTHER" id="PTHR34106:SF5">
    <property type="entry name" value="GLYCOSIDASE"/>
    <property type="match status" value="1"/>
</dbReference>
<keyword evidence="3" id="KW-0326">Glycosidase</keyword>
<evidence type="ECO:0000256" key="1">
    <source>
        <dbReference type="ARBA" id="ARBA00022676"/>
    </source>
</evidence>
<sequence>MEDILYGLEDKMQMLPDKFIAELFSKAVKSFKLQRGLRKPRKLDVFIRKLYIYPDDFLIENFKRRPVAIFNPGVISRDNEILVFPRTVFDYYWYVSSISLFKISFRDVEEGFIEKPIKARVILAPKNIWELGKGLEDPRIDVDGDDIHILYTAVAPSLKGIAPLQAYALLSSSLEEKRRGYIKILADGEYILYPWKDSALLEVVGGKGYILTRPLIKYGDTSIEIGWKGFIDLNNLVIEYDTLEPILPFEEWELKVGWSTNAVKLYSNEYLVGWHAVLKSMLYVNGFAIVDKEGELQAVTDYILVPETLPELYGDRPGVIFGCGLIKRNDLIYWIGGVSDFAIGIYEAELDKILENMREIKTLS</sequence>
<comment type="caution">
    <text evidence="3">The sequence shown here is derived from an EMBL/GenBank/DDBJ whole genome shotgun (WGS) entry which is preliminary data.</text>
</comment>
<accession>A0A7C5XL58</accession>
<evidence type="ECO:0000313" key="3">
    <source>
        <dbReference type="EMBL" id="HHP82544.1"/>
    </source>
</evidence>
<organism evidence="3">
    <name type="scientific">Ignisphaera aggregans</name>
    <dbReference type="NCBI Taxonomy" id="334771"/>
    <lineage>
        <taxon>Archaea</taxon>
        <taxon>Thermoproteota</taxon>
        <taxon>Thermoprotei</taxon>
        <taxon>Desulfurococcales</taxon>
        <taxon>Desulfurococcaceae</taxon>
        <taxon>Ignisphaera</taxon>
    </lineage>
</organism>
<dbReference type="AlphaFoldDB" id="A0A7C5XL58"/>
<dbReference type="GO" id="GO:0016798">
    <property type="term" value="F:hydrolase activity, acting on glycosyl bonds"/>
    <property type="evidence" value="ECO:0007669"/>
    <property type="project" value="UniProtKB-KW"/>
</dbReference>
<evidence type="ECO:0000256" key="2">
    <source>
        <dbReference type="ARBA" id="ARBA00022679"/>
    </source>
</evidence>
<protein>
    <submittedName>
        <fullName evidence="3">Glycosidase</fullName>
    </submittedName>
</protein>
<keyword evidence="2" id="KW-0808">Transferase</keyword>
<name>A0A7C5XL58_9CREN</name>
<reference evidence="3" key="1">
    <citation type="journal article" date="2020" name="mSystems">
        <title>Genome- and Community-Level Interaction Insights into Carbon Utilization and Element Cycling Functions of Hydrothermarchaeota in Hydrothermal Sediment.</title>
        <authorList>
            <person name="Zhou Z."/>
            <person name="Liu Y."/>
            <person name="Xu W."/>
            <person name="Pan J."/>
            <person name="Luo Z.H."/>
            <person name="Li M."/>
        </authorList>
    </citation>
    <scope>NUCLEOTIDE SEQUENCE [LARGE SCALE GENOMIC DNA]</scope>
    <source>
        <strain evidence="3">SpSt-1121</strain>
    </source>
</reference>
<keyword evidence="1" id="KW-0328">Glycosyltransferase</keyword>